<name>A0AAV5ER60_ELECO</name>
<reference evidence="3" key="2">
    <citation type="submission" date="2021-12" db="EMBL/GenBank/DDBJ databases">
        <title>Resequencing data analysis of finger millet.</title>
        <authorList>
            <person name="Hatakeyama M."/>
            <person name="Aluri S."/>
            <person name="Balachadran M.T."/>
            <person name="Sivarajan S.R."/>
            <person name="Poveda L."/>
            <person name="Shimizu-Inatsugi R."/>
            <person name="Schlapbach R."/>
            <person name="Sreeman S.M."/>
            <person name="Shimizu K.K."/>
        </authorList>
    </citation>
    <scope>NUCLEOTIDE SEQUENCE</scope>
</reference>
<dbReference type="SUPFAM" id="SSF53474">
    <property type="entry name" value="alpha/beta-Hydrolases"/>
    <property type="match status" value="1"/>
</dbReference>
<evidence type="ECO:0000259" key="2">
    <source>
        <dbReference type="Pfam" id="PF07859"/>
    </source>
</evidence>
<dbReference type="PANTHER" id="PTHR23024:SF396">
    <property type="entry name" value="OS08G0475000 PROTEIN"/>
    <property type="match status" value="1"/>
</dbReference>
<dbReference type="Gene3D" id="3.40.50.1820">
    <property type="entry name" value="alpha/beta hydrolase"/>
    <property type="match status" value="2"/>
</dbReference>
<gene>
    <name evidence="3" type="primary">gb12830</name>
    <name evidence="3" type="ORF">PR202_gb12830</name>
</gene>
<dbReference type="InterPro" id="IPR050466">
    <property type="entry name" value="Carboxylest/Gibb_receptor"/>
</dbReference>
<dbReference type="InterPro" id="IPR029058">
    <property type="entry name" value="AB_hydrolase_fold"/>
</dbReference>
<evidence type="ECO:0000313" key="4">
    <source>
        <dbReference type="Proteomes" id="UP001054889"/>
    </source>
</evidence>
<reference evidence="3" key="1">
    <citation type="journal article" date="2018" name="DNA Res.">
        <title>Multiple hybrid de novo genome assembly of finger millet, an orphan allotetraploid crop.</title>
        <authorList>
            <person name="Hatakeyama M."/>
            <person name="Aluri S."/>
            <person name="Balachadran M.T."/>
            <person name="Sivarajan S.R."/>
            <person name="Patrignani A."/>
            <person name="Gruter S."/>
            <person name="Poveda L."/>
            <person name="Shimizu-Inatsugi R."/>
            <person name="Baeten J."/>
            <person name="Francoijs K.J."/>
            <person name="Nataraja K.N."/>
            <person name="Reddy Y.A.N."/>
            <person name="Phadnis S."/>
            <person name="Ravikumar R.L."/>
            <person name="Schlapbach R."/>
            <person name="Sreeman S.M."/>
            <person name="Shimizu K.K."/>
        </authorList>
    </citation>
    <scope>NUCLEOTIDE SEQUENCE</scope>
</reference>
<proteinExistence type="predicted"/>
<feature type="compositionally biased region" description="Gly residues" evidence="1">
    <location>
        <begin position="57"/>
        <end position="69"/>
    </location>
</feature>
<dbReference type="GO" id="GO:0016787">
    <property type="term" value="F:hydrolase activity"/>
    <property type="evidence" value="ECO:0007669"/>
    <property type="project" value="InterPro"/>
</dbReference>
<organism evidence="3 4">
    <name type="scientific">Eleusine coracana subsp. coracana</name>
    <dbReference type="NCBI Taxonomy" id="191504"/>
    <lineage>
        <taxon>Eukaryota</taxon>
        <taxon>Viridiplantae</taxon>
        <taxon>Streptophyta</taxon>
        <taxon>Embryophyta</taxon>
        <taxon>Tracheophyta</taxon>
        <taxon>Spermatophyta</taxon>
        <taxon>Magnoliopsida</taxon>
        <taxon>Liliopsida</taxon>
        <taxon>Poales</taxon>
        <taxon>Poaceae</taxon>
        <taxon>PACMAD clade</taxon>
        <taxon>Chloridoideae</taxon>
        <taxon>Cynodonteae</taxon>
        <taxon>Eleusininae</taxon>
        <taxon>Eleusine</taxon>
    </lineage>
</organism>
<sequence length="342" mass="36350">MTAHAEASGNVRHEGKRRAATRGEEASGGARRRGERRRGEGMGTPARGVEADDGEGGARCGSGRAGAGGRRPLAIHHPLQDGRRHGVISKDVVFDGGRLATRVFIPAGVHGTRARLPLLVYIHGGVFVVQSAFSPSHTALLNSLVSLARVIAVSVEYRLAPEHPVPAAYDDAAGGNIAHQVTLRVGNGGGLLPGGAWIQGMVLLHPYFSGEEPVPSEGTDSGRLVVARRVWGLVCGGRYGLDHPFINPLAMPADSWAALGCRRAMVTVAELDEARDRGRWYLEALRRSAWAGEEALLYETRGEGHAYFLQKAGGLDRGEKELAAVASFIASSTICTTLQFDF</sequence>
<dbReference type="PANTHER" id="PTHR23024">
    <property type="entry name" value="ARYLACETAMIDE DEACETYLASE"/>
    <property type="match status" value="1"/>
</dbReference>
<dbReference type="EMBL" id="BQKI01000077">
    <property type="protein sequence ID" value="GJN25046.1"/>
    <property type="molecule type" value="Genomic_DNA"/>
</dbReference>
<dbReference type="AlphaFoldDB" id="A0AAV5ER60"/>
<accession>A0AAV5ER60</accession>
<dbReference type="Proteomes" id="UP001054889">
    <property type="component" value="Unassembled WGS sequence"/>
</dbReference>
<dbReference type="Pfam" id="PF07859">
    <property type="entry name" value="Abhydrolase_3"/>
    <property type="match status" value="1"/>
</dbReference>
<evidence type="ECO:0000256" key="1">
    <source>
        <dbReference type="SAM" id="MobiDB-lite"/>
    </source>
</evidence>
<keyword evidence="4" id="KW-1185">Reference proteome</keyword>
<feature type="domain" description="Alpha/beta hydrolase fold-3" evidence="2">
    <location>
        <begin position="119"/>
        <end position="172"/>
    </location>
</feature>
<protein>
    <recommendedName>
        <fullName evidence="2">Alpha/beta hydrolase fold-3 domain-containing protein</fullName>
    </recommendedName>
</protein>
<comment type="caution">
    <text evidence="3">The sequence shown here is derived from an EMBL/GenBank/DDBJ whole genome shotgun (WGS) entry which is preliminary data.</text>
</comment>
<feature type="region of interest" description="Disordered" evidence="1">
    <location>
        <begin position="1"/>
        <end position="71"/>
    </location>
</feature>
<dbReference type="InterPro" id="IPR013094">
    <property type="entry name" value="AB_hydrolase_3"/>
</dbReference>
<evidence type="ECO:0000313" key="3">
    <source>
        <dbReference type="EMBL" id="GJN25046.1"/>
    </source>
</evidence>